<evidence type="ECO:0000259" key="1">
    <source>
        <dbReference type="Pfam" id="PF03732"/>
    </source>
</evidence>
<gene>
    <name evidence="2" type="ORF">VitviT2T_016911</name>
</gene>
<evidence type="ECO:0000313" key="3">
    <source>
        <dbReference type="Proteomes" id="UP001227230"/>
    </source>
</evidence>
<evidence type="ECO:0000313" key="2">
    <source>
        <dbReference type="EMBL" id="WJZ98383.1"/>
    </source>
</evidence>
<dbReference type="PANTHER" id="PTHR33223:SF8">
    <property type="entry name" value="OS04G0172440 PROTEIN"/>
    <property type="match status" value="1"/>
</dbReference>
<feature type="domain" description="Retrotransposon gag" evidence="1">
    <location>
        <begin position="14"/>
        <end position="79"/>
    </location>
</feature>
<name>A0ABY9CS31_VITVI</name>
<proteinExistence type="predicted"/>
<dbReference type="PANTHER" id="PTHR33223">
    <property type="entry name" value="CCHC-TYPE DOMAIN-CONTAINING PROTEIN"/>
    <property type="match status" value="1"/>
</dbReference>
<reference evidence="2 3" key="1">
    <citation type="journal article" date="2023" name="Hortic Res">
        <title>The complete reference genome for grapevine (Vitis vinifera L.) genetics and breeding.</title>
        <authorList>
            <person name="Shi X."/>
            <person name="Cao S."/>
            <person name="Wang X."/>
            <person name="Huang S."/>
            <person name="Wang Y."/>
            <person name="Liu Z."/>
            <person name="Liu W."/>
            <person name="Leng X."/>
            <person name="Peng Y."/>
            <person name="Wang N."/>
            <person name="Wang Y."/>
            <person name="Ma Z."/>
            <person name="Xu X."/>
            <person name="Zhang F."/>
            <person name="Xue H."/>
            <person name="Zhong H."/>
            <person name="Wang Y."/>
            <person name="Zhang K."/>
            <person name="Velt A."/>
            <person name="Avia K."/>
            <person name="Holtgrawe D."/>
            <person name="Grimplet J."/>
            <person name="Matus J.T."/>
            <person name="Ware D."/>
            <person name="Wu X."/>
            <person name="Wang H."/>
            <person name="Liu C."/>
            <person name="Fang Y."/>
            <person name="Rustenholz C."/>
            <person name="Cheng Z."/>
            <person name="Xiao H."/>
            <person name="Zhou Y."/>
        </authorList>
    </citation>
    <scope>NUCLEOTIDE SEQUENCE [LARGE SCALE GENOMIC DNA]</scope>
    <source>
        <strain evidence="3">cv. Pinot noir / PN40024</strain>
        <tissue evidence="2">Leaf</tissue>
    </source>
</reference>
<organism evidence="2 3">
    <name type="scientific">Vitis vinifera</name>
    <name type="common">Grape</name>
    <dbReference type="NCBI Taxonomy" id="29760"/>
    <lineage>
        <taxon>Eukaryota</taxon>
        <taxon>Viridiplantae</taxon>
        <taxon>Streptophyta</taxon>
        <taxon>Embryophyta</taxon>
        <taxon>Tracheophyta</taxon>
        <taxon>Spermatophyta</taxon>
        <taxon>Magnoliopsida</taxon>
        <taxon>eudicotyledons</taxon>
        <taxon>Gunneridae</taxon>
        <taxon>Pentapetalae</taxon>
        <taxon>rosids</taxon>
        <taxon>Vitales</taxon>
        <taxon>Vitaceae</taxon>
        <taxon>Viteae</taxon>
        <taxon>Vitis</taxon>
    </lineage>
</organism>
<protein>
    <recommendedName>
        <fullName evidence="1">Retrotransposon gag domain-containing protein</fullName>
    </recommendedName>
</protein>
<dbReference type="EMBL" id="CP126658">
    <property type="protein sequence ID" value="WJZ98383.1"/>
    <property type="molecule type" value="Genomic_DNA"/>
</dbReference>
<dbReference type="Pfam" id="PF03732">
    <property type="entry name" value="Retrotrans_gag"/>
    <property type="match status" value="1"/>
</dbReference>
<dbReference type="Proteomes" id="UP001227230">
    <property type="component" value="Chromosome 11"/>
</dbReference>
<keyword evidence="3" id="KW-1185">Reference proteome</keyword>
<accession>A0ABY9CS31</accession>
<sequence length="97" mass="11555">MRAHRLDEAQMVMLFPMSLSFVAEHWFVSLDSSRRRTWDDLAQEFLRGFAFSTLVDVSRRKLETMRQGPDESIASFISCWREKFLQVVDRPQKERVD</sequence>
<dbReference type="InterPro" id="IPR005162">
    <property type="entry name" value="Retrotrans_gag_dom"/>
</dbReference>